<reference evidence="1 2" key="1">
    <citation type="submission" date="2019-07" db="EMBL/GenBank/DDBJ databases">
        <title>Draft genome sequence of Adlercreutzia equolifaciens IPLA 37004, a human intestinal strain that does not produces equol from daidzein.</title>
        <authorList>
            <person name="Vazquez L."/>
            <person name="Florez A.B."/>
            <person name="Mayo B."/>
        </authorList>
    </citation>
    <scope>NUCLEOTIDE SEQUENCE [LARGE SCALE GENOMIC DNA]</scope>
    <source>
        <strain evidence="1 2">IPLA 37004</strain>
    </source>
</reference>
<evidence type="ECO:0000313" key="2">
    <source>
        <dbReference type="Proteomes" id="UP000472380"/>
    </source>
</evidence>
<dbReference type="EMBL" id="VJNE01000031">
    <property type="protein sequence ID" value="MZG29007.1"/>
    <property type="molecule type" value="Genomic_DNA"/>
</dbReference>
<dbReference type="Proteomes" id="UP000472380">
    <property type="component" value="Unassembled WGS sequence"/>
</dbReference>
<dbReference type="RefSeq" id="WP_161128390.1">
    <property type="nucleotide sequence ID" value="NZ_VJNE01000031.1"/>
</dbReference>
<accession>A0A6L8Q6Q5</accession>
<comment type="caution">
    <text evidence="1">The sequence shown here is derived from an EMBL/GenBank/DDBJ whole genome shotgun (WGS) entry which is preliminary data.</text>
</comment>
<name>A0A6L8Q6Q5_9ACTN</name>
<gene>
    <name evidence="1" type="ORF">FM068_10530</name>
</gene>
<protein>
    <submittedName>
        <fullName evidence="1">Uncharacterized protein</fullName>
    </submittedName>
</protein>
<sequence>MEYVFTATETGTPSGNEAETKALLHMLDATEDGIELFAVDCFNDVTGMDNPCFVLHDAQSKAEKNISPAKLGRYLVTLLENHLSEFSQFFDSLTLFVGGVSKTVLQNPELVEFGFHDIEAKAQKKVQDSLIEECKKRKNGIDDNLLSEDNINDFLSKVHFVIFRENREDYIKPLVRTSAPIMPDSKKLKRIFTEIRDKQSALKNRAGIAGKRITHPDRVIDLGRVVKRRDIELLVIQRILNRDFLRDDTPKSFIHYLNQIPDEEDPDAITEDCRHAIYRQFFDKNNSEAFWTFLDEVVTTIDNSNQKDIEEIYDQLKVETRKACTHLERRSCLYFIATIKDGLYK</sequence>
<organism evidence="1 2">
    <name type="scientific">Adlercreutzia equolifaciens</name>
    <dbReference type="NCBI Taxonomy" id="446660"/>
    <lineage>
        <taxon>Bacteria</taxon>
        <taxon>Bacillati</taxon>
        <taxon>Actinomycetota</taxon>
        <taxon>Coriobacteriia</taxon>
        <taxon>Eggerthellales</taxon>
        <taxon>Eggerthellaceae</taxon>
        <taxon>Adlercreutzia</taxon>
    </lineage>
</organism>
<dbReference type="AlphaFoldDB" id="A0A6L8Q6Q5"/>
<evidence type="ECO:0000313" key="1">
    <source>
        <dbReference type="EMBL" id="MZG29007.1"/>
    </source>
</evidence>
<proteinExistence type="predicted"/>